<dbReference type="Proteomes" id="UP000664904">
    <property type="component" value="Chromosome"/>
</dbReference>
<proteinExistence type="predicted"/>
<evidence type="ECO:0000313" key="2">
    <source>
        <dbReference type="Proteomes" id="UP000664904"/>
    </source>
</evidence>
<dbReference type="AlphaFoldDB" id="A0A975DIG1"/>
<accession>A0A975DIG1</accession>
<gene>
    <name evidence="1" type="ORF">J5O05_05260</name>
</gene>
<sequence>MNKLTLIFAVVALLNGCGGSETKTTPVVTNPDQTIPPTKVDTLPILKMDGVVSLKAEVDTETVFDIEEQDGDALSVVFSNPPNWLTYSIVGNKLKIKTKPTLFALGDYDLPFTLSDGKNSLAFTLKLTVEDNPAKWATLLLDEQALHGVWMNETGDQTFSFMHNRQGYWINSNGEVKRFAHSLSYSLALDLSEVGCRAEVCETLDTMEIRPIAQAGNRIRFLVSESGKEDYSITLIKPSMSLNNGAYTIKNSEPKVSYVGVSIVDTTTDESSIQVSYDIQANGNSSSWYLMQTAYFPIAFKGGATELPEYTYQDSFSIRNENTFELEDVQVTYRVNANIMGATAQHLFVEIETIGEPNNLKGQISDYSGLSDLVKQRHFVSLLEKLDAAPAIEFVPGTSYLTRLYEKAQTISDPNYYGGSLTFTLDDATTGKAYVQKPDLEEVFTVPFNYEFEAGKFVVTTDGQVEAKRFYQFPNGQTGMTLKYTHPETNTTSYTLYAVKPVNITANKNDYLGTFEILDNEYEGEKRYFTLTSDGKAVWSGALDAIPRFLTRYENDGSLSLLYDGYCEFPDQLFDDCLAFSKKTNPDTYYLLNIKLVHRVGDHYGLAYSVNSTYGFYNSLRSLKKVN</sequence>
<dbReference type="RefSeq" id="WP_208843909.1">
    <property type="nucleotide sequence ID" value="NZ_CP072133.1"/>
</dbReference>
<reference evidence="1" key="1">
    <citation type="submission" date="2021-03" db="EMBL/GenBank/DDBJ databases">
        <title>Complete Genome of Pseudoalteromonas xiamenensis STKMTI.2, a new potential marine bacterium producing anti-Vibrio compounds.</title>
        <authorList>
            <person name="Handayani D.P."/>
            <person name="Isnansetyo A."/>
            <person name="Istiqomah I."/>
            <person name="Jumina J."/>
        </authorList>
    </citation>
    <scope>NUCLEOTIDE SEQUENCE</scope>
    <source>
        <strain evidence="1">STKMTI.2</strain>
    </source>
</reference>
<keyword evidence="2" id="KW-1185">Reference proteome</keyword>
<evidence type="ECO:0000313" key="1">
    <source>
        <dbReference type="EMBL" id="QTH72285.1"/>
    </source>
</evidence>
<dbReference type="EMBL" id="CP072133">
    <property type="protein sequence ID" value="QTH72285.1"/>
    <property type="molecule type" value="Genomic_DNA"/>
</dbReference>
<protein>
    <submittedName>
        <fullName evidence="1">Uncharacterized protein</fullName>
    </submittedName>
</protein>
<name>A0A975DIG1_9GAMM</name>
<organism evidence="1 2">
    <name type="scientific">Pseudoalteromonas xiamenensis</name>
    <dbReference type="NCBI Taxonomy" id="882626"/>
    <lineage>
        <taxon>Bacteria</taxon>
        <taxon>Pseudomonadati</taxon>
        <taxon>Pseudomonadota</taxon>
        <taxon>Gammaproteobacteria</taxon>
        <taxon>Alteromonadales</taxon>
        <taxon>Pseudoalteromonadaceae</taxon>
        <taxon>Pseudoalteromonas</taxon>
    </lineage>
</organism>
<dbReference type="KEGG" id="pxi:J5O05_05260"/>